<feature type="transmembrane region" description="Helical" evidence="1">
    <location>
        <begin position="90"/>
        <end position="109"/>
    </location>
</feature>
<sequence length="140" mass="14546">MEMMEAFQRVALALAIGLLVGIERGWQEREMADGARAAGIRTFALIGLLGGLAGYLGPVVGPVVPSMLGVALTLTLIVFSYRAAEPQHDFSATSVVAGLVVFALGIVSVTSDMRLAAAGGVVTTVLLAARHSHVMVFLKP</sequence>
<evidence type="ECO:0000313" key="4">
    <source>
        <dbReference type="Proteomes" id="UP000295097"/>
    </source>
</evidence>
<dbReference type="RefSeq" id="WP_245510940.1">
    <property type="nucleotide sequence ID" value="NZ_SMAR01000005.1"/>
</dbReference>
<keyword evidence="4" id="KW-1185">Reference proteome</keyword>
<dbReference type="Pfam" id="PF02308">
    <property type="entry name" value="MgtC"/>
    <property type="match status" value="1"/>
</dbReference>
<feature type="transmembrane region" description="Helical" evidence="1">
    <location>
        <begin position="63"/>
        <end position="83"/>
    </location>
</feature>
<proteinExistence type="predicted"/>
<dbReference type="Proteomes" id="UP000295097">
    <property type="component" value="Unassembled WGS sequence"/>
</dbReference>
<keyword evidence="1" id="KW-0812">Transmembrane</keyword>
<evidence type="ECO:0000313" key="3">
    <source>
        <dbReference type="EMBL" id="TCT42096.1"/>
    </source>
</evidence>
<comment type="caution">
    <text evidence="3">The sequence shown here is derived from an EMBL/GenBank/DDBJ whole genome shotgun (WGS) entry which is preliminary data.</text>
</comment>
<evidence type="ECO:0000259" key="2">
    <source>
        <dbReference type="Pfam" id="PF02308"/>
    </source>
</evidence>
<reference evidence="3 4" key="1">
    <citation type="submission" date="2019-03" db="EMBL/GenBank/DDBJ databases">
        <title>Freshwater and sediment microbial communities from various areas in North America, analyzing microbe dynamics in response to fracking.</title>
        <authorList>
            <person name="Lamendella R."/>
        </authorList>
    </citation>
    <scope>NUCLEOTIDE SEQUENCE [LARGE SCALE GENOMIC DNA]</scope>
    <source>
        <strain evidence="3 4">175.2</strain>
    </source>
</reference>
<feature type="transmembrane region" description="Helical" evidence="1">
    <location>
        <begin position="38"/>
        <end position="57"/>
    </location>
</feature>
<dbReference type="InterPro" id="IPR049177">
    <property type="entry name" value="MgtC_SapB_SrpB_YhiD_N"/>
</dbReference>
<name>A0A4R3NVD7_9HYPH</name>
<feature type="domain" description="MgtC/SapB/SrpB/YhiD N-terminal" evidence="2">
    <location>
        <begin position="11"/>
        <end position="130"/>
    </location>
</feature>
<dbReference type="PANTHER" id="PTHR39084:SF1">
    <property type="entry name" value="DUF4010 DOMAIN-CONTAINING PROTEIN"/>
    <property type="match status" value="1"/>
</dbReference>
<accession>A0A4R3NVD7</accession>
<evidence type="ECO:0000256" key="1">
    <source>
        <dbReference type="SAM" id="Phobius"/>
    </source>
</evidence>
<gene>
    <name evidence="3" type="ORF">EDC90_1005111</name>
</gene>
<dbReference type="PANTHER" id="PTHR39084">
    <property type="entry name" value="MEMBRANE PROTEIN-RELATED"/>
    <property type="match status" value="1"/>
</dbReference>
<protein>
    <submittedName>
        <fullName evidence="3">MgtC family protein</fullName>
    </submittedName>
</protein>
<organism evidence="3 4">
    <name type="scientific">Martelella mediterranea</name>
    <dbReference type="NCBI Taxonomy" id="293089"/>
    <lineage>
        <taxon>Bacteria</taxon>
        <taxon>Pseudomonadati</taxon>
        <taxon>Pseudomonadota</taxon>
        <taxon>Alphaproteobacteria</taxon>
        <taxon>Hyphomicrobiales</taxon>
        <taxon>Aurantimonadaceae</taxon>
        <taxon>Martelella</taxon>
    </lineage>
</organism>
<keyword evidence="1" id="KW-0472">Membrane</keyword>
<dbReference type="AlphaFoldDB" id="A0A4R3NVD7"/>
<keyword evidence="1" id="KW-1133">Transmembrane helix</keyword>
<dbReference type="EMBL" id="SMAR01000005">
    <property type="protein sequence ID" value="TCT42096.1"/>
    <property type="molecule type" value="Genomic_DNA"/>
</dbReference>